<accession>A0ABU1GJ34</accession>
<dbReference type="Pfam" id="PF03417">
    <property type="entry name" value="AAT"/>
    <property type="match status" value="1"/>
</dbReference>
<keyword evidence="3" id="KW-1185">Reference proteome</keyword>
<dbReference type="InterPro" id="IPR047794">
    <property type="entry name" value="C45_proenzyme-like"/>
</dbReference>
<sequence length="343" mass="36503">MTDQQESPSRLGWLEAGGSHRELGLALGRRGRRAVHERLLATPLWREVTAPRHTARVQRLLAATAERLPWVMEELEGLAEGLALPLGEVAAWNCRGDLLAGVPDGCTTLVLPGPEPLIAHNEDGLPCLDGECFLARLTPPGQPALLGFCYPGSLPGHTFSVTEAGLVVTVNNLRLSGVLPELPRMVLSRELLRQPDLPAARALLESAPAGGGFHFTLAGRGEGGRIEVASAEVGAGRCAWRRLEGPALHANHCLRLDLPQVITDSSADRQRRGEALLAAGVRDPLALLHDTGGEGLPILRRDPDDPDEENTLATALFRIAAQGVTWRIQVPGEAGIRQGSGAG</sequence>
<dbReference type="PANTHER" id="PTHR34180:SF1">
    <property type="entry name" value="BETA-ALANYL-DOPAMINE_CARCININE HYDROLASE"/>
    <property type="match status" value="1"/>
</dbReference>
<reference evidence="2 3" key="1">
    <citation type="submission" date="2023-04" db="EMBL/GenBank/DDBJ databases">
        <title>A long-awaited taxogenomic arrangement of the family Halomonadaceae.</title>
        <authorList>
            <person name="De La Haba R."/>
            <person name="Chuvochina M."/>
            <person name="Wittouck S."/>
            <person name="Arahal D.R."/>
            <person name="Sanchez-Porro C."/>
            <person name="Hugenholtz P."/>
            <person name="Ventosa A."/>
        </authorList>
    </citation>
    <scope>NUCLEOTIDE SEQUENCE [LARGE SCALE GENOMIC DNA]</scope>
    <source>
        <strain evidence="2 3">DSM 17332</strain>
    </source>
</reference>
<proteinExistence type="predicted"/>
<feature type="domain" description="Peptidase C45 hydrolase" evidence="1">
    <location>
        <begin position="116"/>
        <end position="328"/>
    </location>
</feature>
<evidence type="ECO:0000313" key="2">
    <source>
        <dbReference type="EMBL" id="MDR5892034.1"/>
    </source>
</evidence>
<keyword evidence="2" id="KW-0012">Acyltransferase</keyword>
<gene>
    <name evidence="2" type="ORF">QC820_04335</name>
</gene>
<dbReference type="PANTHER" id="PTHR34180">
    <property type="entry name" value="PEPTIDASE C45"/>
    <property type="match status" value="1"/>
</dbReference>
<dbReference type="EMBL" id="JARWAL010000003">
    <property type="protein sequence ID" value="MDR5892034.1"/>
    <property type="molecule type" value="Genomic_DNA"/>
</dbReference>
<evidence type="ECO:0000313" key="3">
    <source>
        <dbReference type="Proteomes" id="UP001252270"/>
    </source>
</evidence>
<dbReference type="RefSeq" id="WP_309635922.1">
    <property type="nucleotide sequence ID" value="NZ_JARWAL010000003.1"/>
</dbReference>
<dbReference type="Proteomes" id="UP001252270">
    <property type="component" value="Unassembled WGS sequence"/>
</dbReference>
<evidence type="ECO:0000259" key="1">
    <source>
        <dbReference type="Pfam" id="PF03417"/>
    </source>
</evidence>
<dbReference type="InterPro" id="IPR005079">
    <property type="entry name" value="Peptidase_C45_hydrolase"/>
</dbReference>
<organism evidence="2 3">
    <name type="scientific">Halomonas mongoliensis</name>
    <dbReference type="NCBI Taxonomy" id="321265"/>
    <lineage>
        <taxon>Bacteria</taxon>
        <taxon>Pseudomonadati</taxon>
        <taxon>Pseudomonadota</taxon>
        <taxon>Gammaproteobacteria</taxon>
        <taxon>Oceanospirillales</taxon>
        <taxon>Halomonadaceae</taxon>
        <taxon>Halomonas</taxon>
    </lineage>
</organism>
<name>A0ABU1GJ34_9GAMM</name>
<protein>
    <submittedName>
        <fullName evidence="2">C45 family autoproteolytic acyltransferase/hydrolase</fullName>
    </submittedName>
</protein>
<keyword evidence="2" id="KW-0808">Transferase</keyword>
<comment type="caution">
    <text evidence="2">The sequence shown here is derived from an EMBL/GenBank/DDBJ whole genome shotgun (WGS) entry which is preliminary data.</text>
</comment>
<dbReference type="InterPro" id="IPR047801">
    <property type="entry name" value="Peptidase_C45"/>
</dbReference>
<dbReference type="GO" id="GO:0016746">
    <property type="term" value="F:acyltransferase activity"/>
    <property type="evidence" value="ECO:0007669"/>
    <property type="project" value="UniProtKB-KW"/>
</dbReference>
<dbReference type="NCBIfam" id="NF040521">
    <property type="entry name" value="C45_proenzyme"/>
    <property type="match status" value="1"/>
</dbReference>
<dbReference type="Gene3D" id="3.60.60.10">
    <property type="entry name" value="Penicillin V Acylase, Chain A"/>
    <property type="match status" value="1"/>
</dbReference>